<dbReference type="AlphaFoldDB" id="A0A3S5FFE6"/>
<organism evidence="1 2">
    <name type="scientific">Protopolystoma xenopodis</name>
    <dbReference type="NCBI Taxonomy" id="117903"/>
    <lineage>
        <taxon>Eukaryota</taxon>
        <taxon>Metazoa</taxon>
        <taxon>Spiralia</taxon>
        <taxon>Lophotrochozoa</taxon>
        <taxon>Platyhelminthes</taxon>
        <taxon>Monogenea</taxon>
        <taxon>Polyopisthocotylea</taxon>
        <taxon>Polystomatidea</taxon>
        <taxon>Polystomatidae</taxon>
        <taxon>Protopolystoma</taxon>
    </lineage>
</organism>
<gene>
    <name evidence="1" type="ORF">PXEA_LOCUS24729</name>
</gene>
<dbReference type="OrthoDB" id="5823771at2759"/>
<name>A0A3S5FFE6_9PLAT</name>
<dbReference type="EMBL" id="CAAALY010120732">
    <property type="protein sequence ID" value="VEL31289.1"/>
    <property type="molecule type" value="Genomic_DNA"/>
</dbReference>
<evidence type="ECO:0000313" key="2">
    <source>
        <dbReference type="Proteomes" id="UP000784294"/>
    </source>
</evidence>
<dbReference type="Proteomes" id="UP000784294">
    <property type="component" value="Unassembled WGS sequence"/>
</dbReference>
<keyword evidence="2" id="KW-1185">Reference proteome</keyword>
<protein>
    <submittedName>
        <fullName evidence="1">Uncharacterized protein</fullName>
    </submittedName>
</protein>
<accession>A0A3S5FFE6</accession>
<dbReference type="PROSITE" id="PS51257">
    <property type="entry name" value="PROKAR_LIPOPROTEIN"/>
    <property type="match status" value="1"/>
</dbReference>
<evidence type="ECO:0000313" key="1">
    <source>
        <dbReference type="EMBL" id="VEL31289.1"/>
    </source>
</evidence>
<proteinExistence type="predicted"/>
<comment type="caution">
    <text evidence="1">The sequence shown here is derived from an EMBL/GenBank/DDBJ whole genome shotgun (WGS) entry which is preliminary data.</text>
</comment>
<sequence length="110" mass="11836">MPGFVNRRFPGAALSGSGSTGCPVVDHHLIPSSKLNLASNGDVDLAEVNLADMGPEVIRVGNGCLIKLFHRHISASPAPLLSVKLQASHNNPTPKRIEVKLYEMYSPYFV</sequence>
<reference evidence="1" key="1">
    <citation type="submission" date="2018-11" db="EMBL/GenBank/DDBJ databases">
        <authorList>
            <consortium name="Pathogen Informatics"/>
        </authorList>
    </citation>
    <scope>NUCLEOTIDE SEQUENCE</scope>
</reference>